<reference evidence="3 4" key="1">
    <citation type="submission" date="2016-10" db="EMBL/GenBank/DDBJ databases">
        <title>Lutibacter sp. LPB0138, isolated from marine gastropod.</title>
        <authorList>
            <person name="Kim E."/>
            <person name="Yi H."/>
        </authorList>
    </citation>
    <scope>NUCLEOTIDE SEQUENCE [LARGE SCALE GENOMIC DNA]</scope>
    <source>
        <strain evidence="3 4">LPB0138</strain>
    </source>
</reference>
<evidence type="ECO:0000259" key="2">
    <source>
        <dbReference type="Pfam" id="PF13505"/>
    </source>
</evidence>
<dbReference type="OrthoDB" id="1259003at2"/>
<dbReference type="STRING" id="1850246.LPB138_01040"/>
<name>A0A1D8P448_9FLAO</name>
<keyword evidence="4" id="KW-1185">Reference proteome</keyword>
<evidence type="ECO:0000256" key="1">
    <source>
        <dbReference type="ARBA" id="ARBA00022729"/>
    </source>
</evidence>
<evidence type="ECO:0000313" key="3">
    <source>
        <dbReference type="EMBL" id="AOW19352.1"/>
    </source>
</evidence>
<protein>
    <recommendedName>
        <fullName evidence="2">Outer membrane protein beta-barrel domain-containing protein</fullName>
    </recommendedName>
</protein>
<sequence>MKLNLFFVLLFTTYLSFSQTTKKTFFGFKGGLNFSNVVGQELDGTKTRYVGTELYGSLFADTELNDKWNLEYELLFSYTDDYHFIDIPIHLKYKIKKWNILFGPKLDFLADNDNLETGYQFQNFGVSFEIGTQYSISKKIFAELRYSKSMTKQIDDLFLEIYDGKRNTLRLGLGIRF</sequence>
<dbReference type="KEGG" id="lul:LPB138_01040"/>
<dbReference type="SUPFAM" id="SSF56925">
    <property type="entry name" value="OMPA-like"/>
    <property type="match status" value="1"/>
</dbReference>
<dbReference type="EMBL" id="CP017478">
    <property type="protein sequence ID" value="AOW19352.1"/>
    <property type="molecule type" value="Genomic_DNA"/>
</dbReference>
<feature type="domain" description="Outer membrane protein beta-barrel" evidence="2">
    <location>
        <begin position="7"/>
        <end position="177"/>
    </location>
</feature>
<dbReference type="Proteomes" id="UP000176050">
    <property type="component" value="Chromosome"/>
</dbReference>
<evidence type="ECO:0000313" key="4">
    <source>
        <dbReference type="Proteomes" id="UP000176050"/>
    </source>
</evidence>
<dbReference type="InterPro" id="IPR011250">
    <property type="entry name" value="OMP/PagP_B-barrel"/>
</dbReference>
<organism evidence="3 4">
    <name type="scientific">Urechidicola croceus</name>
    <dbReference type="NCBI Taxonomy" id="1850246"/>
    <lineage>
        <taxon>Bacteria</taxon>
        <taxon>Pseudomonadati</taxon>
        <taxon>Bacteroidota</taxon>
        <taxon>Flavobacteriia</taxon>
        <taxon>Flavobacteriales</taxon>
        <taxon>Flavobacteriaceae</taxon>
        <taxon>Urechidicola</taxon>
    </lineage>
</organism>
<dbReference type="AlphaFoldDB" id="A0A1D8P448"/>
<keyword evidence="1" id="KW-0732">Signal</keyword>
<accession>A0A1D8P448</accession>
<dbReference type="InterPro" id="IPR027385">
    <property type="entry name" value="Beta-barrel_OMP"/>
</dbReference>
<proteinExistence type="predicted"/>
<dbReference type="Pfam" id="PF13505">
    <property type="entry name" value="OMP_b-brl"/>
    <property type="match status" value="1"/>
</dbReference>
<dbReference type="RefSeq" id="WP_070235480.1">
    <property type="nucleotide sequence ID" value="NZ_CP017478.1"/>
</dbReference>
<gene>
    <name evidence="3" type="ORF">LPB138_01040</name>
</gene>